<feature type="region of interest" description="Disordered" evidence="1">
    <location>
        <begin position="464"/>
        <end position="485"/>
    </location>
</feature>
<evidence type="ECO:0000313" key="2">
    <source>
        <dbReference type="EMBL" id="PRP79261.1"/>
    </source>
</evidence>
<reference evidence="2 3" key="1">
    <citation type="journal article" date="2018" name="Genome Biol. Evol.">
        <title>Multiple Roots of Fruiting Body Formation in Amoebozoa.</title>
        <authorList>
            <person name="Hillmann F."/>
            <person name="Forbes G."/>
            <person name="Novohradska S."/>
            <person name="Ferling I."/>
            <person name="Riege K."/>
            <person name="Groth M."/>
            <person name="Westermann M."/>
            <person name="Marz M."/>
            <person name="Spaller T."/>
            <person name="Winckler T."/>
            <person name="Schaap P."/>
            <person name="Glockner G."/>
        </authorList>
    </citation>
    <scope>NUCLEOTIDE SEQUENCE [LARGE SCALE GENOMIC DNA]</scope>
    <source>
        <strain evidence="2 3">Jena</strain>
    </source>
</reference>
<gene>
    <name evidence="2" type="ORF">PROFUN_14244</name>
</gene>
<proteinExistence type="predicted"/>
<dbReference type="Proteomes" id="UP000241769">
    <property type="component" value="Unassembled WGS sequence"/>
</dbReference>
<dbReference type="Gene3D" id="3.20.20.80">
    <property type="entry name" value="Glycosidases"/>
    <property type="match status" value="1"/>
</dbReference>
<evidence type="ECO:0000313" key="3">
    <source>
        <dbReference type="Proteomes" id="UP000241769"/>
    </source>
</evidence>
<accession>A0A2P6N5N5</accession>
<dbReference type="SUPFAM" id="SSF51445">
    <property type="entry name" value="(Trans)glycosidases"/>
    <property type="match status" value="1"/>
</dbReference>
<dbReference type="AlphaFoldDB" id="A0A2P6N5N5"/>
<dbReference type="InterPro" id="IPR017853">
    <property type="entry name" value="GH"/>
</dbReference>
<name>A0A2P6N5N5_9EUKA</name>
<evidence type="ECO:0008006" key="4">
    <source>
        <dbReference type="Google" id="ProtNLM"/>
    </source>
</evidence>
<organism evidence="2 3">
    <name type="scientific">Planoprotostelium fungivorum</name>
    <dbReference type="NCBI Taxonomy" id="1890364"/>
    <lineage>
        <taxon>Eukaryota</taxon>
        <taxon>Amoebozoa</taxon>
        <taxon>Evosea</taxon>
        <taxon>Variosea</taxon>
        <taxon>Cavosteliida</taxon>
        <taxon>Cavosteliaceae</taxon>
        <taxon>Planoprotostelium</taxon>
    </lineage>
</organism>
<protein>
    <recommendedName>
        <fullName evidence="4">Glycoside hydrolase family 5 domain-containing protein</fullName>
    </recommendedName>
</protein>
<dbReference type="InParanoid" id="A0A2P6N5N5"/>
<evidence type="ECO:0000256" key="1">
    <source>
        <dbReference type="SAM" id="MobiDB-lite"/>
    </source>
</evidence>
<dbReference type="EMBL" id="MDYQ01000190">
    <property type="protein sequence ID" value="PRP79261.1"/>
    <property type="molecule type" value="Genomic_DNA"/>
</dbReference>
<comment type="caution">
    <text evidence="2">The sequence shown here is derived from an EMBL/GenBank/DDBJ whole genome shotgun (WGS) entry which is preliminary data.</text>
</comment>
<sequence>MSQYCCHNCLEPAVLTMFRKFARGISLLQSLTRAGAMLCKTVSLALLALLAMSAVAQADNNWSGANSYFLWALSDSDRGAHLRALANANIKVIRIFVVHIGNGDKSTSASGTPDVEEWAVGSYQDGILSKIDKLMYECSQLGLKLNIVLHDRYSLGTWQHDGYTKKYGDSQNPVSFYQNAGGDFDNRIRHILAHKNPYFNNKAWANIPEAIWAFGVQNEGRGHMDSYNGPWTWFCDRAAVIRPAIDSKIFVTTGGGYNWRDSLQDANFQCKHIDVIGLHSYDGYGALTNNLPTAINKAKKYGKRVIYEEFGSTGNAQAGDISSQGAYCNSMGVPWFPWQFINAKSGDYEYYTNSNAWNTHVRLAAAALKVASQFTWAGFNYTNGGSSGNGGGSSSGNGGGNSGNKGDWDFCTTSSECSNGCCSSQYSGDGKTKCTPNGTKCVTAGGNKGDWEFCSSSSECSNKCCSSEYSNDGKPKCTPGGSRCR</sequence>
<dbReference type="OrthoDB" id="428177at2759"/>
<keyword evidence="3" id="KW-1185">Reference proteome</keyword>